<sequence>MSRVVFTSLPEQDVIAKCAAADVGISALEKLPEGGTRLVTMSSAGAVLMMRKLKSSLIADTARRLPFRPAYSGTR</sequence>
<accession>A0ABQ5Z1A9</accession>
<gene>
    <name evidence="1" type="ORF">GCM10007925_02400</name>
</gene>
<dbReference type="Proteomes" id="UP001156703">
    <property type="component" value="Unassembled WGS sequence"/>
</dbReference>
<comment type="caution">
    <text evidence="1">The sequence shown here is derived from an EMBL/GenBank/DDBJ whole genome shotgun (WGS) entry which is preliminary data.</text>
</comment>
<dbReference type="EMBL" id="BSOO01000002">
    <property type="protein sequence ID" value="GLR46529.1"/>
    <property type="molecule type" value="Genomic_DNA"/>
</dbReference>
<organism evidence="1 2">
    <name type="scientific">Sphingomonas astaxanthinifaciens DSM 22298</name>
    <dbReference type="NCBI Taxonomy" id="1123267"/>
    <lineage>
        <taxon>Bacteria</taxon>
        <taxon>Pseudomonadati</taxon>
        <taxon>Pseudomonadota</taxon>
        <taxon>Alphaproteobacteria</taxon>
        <taxon>Sphingomonadales</taxon>
        <taxon>Sphingomonadaceae</taxon>
        <taxon>Sphingomonas</taxon>
    </lineage>
</organism>
<proteinExistence type="predicted"/>
<evidence type="ECO:0000313" key="2">
    <source>
        <dbReference type="Proteomes" id="UP001156703"/>
    </source>
</evidence>
<reference evidence="2" key="1">
    <citation type="journal article" date="2019" name="Int. J. Syst. Evol. Microbiol.">
        <title>The Global Catalogue of Microorganisms (GCM) 10K type strain sequencing project: providing services to taxonomists for standard genome sequencing and annotation.</title>
        <authorList>
            <consortium name="The Broad Institute Genomics Platform"/>
            <consortium name="The Broad Institute Genome Sequencing Center for Infectious Disease"/>
            <person name="Wu L."/>
            <person name="Ma J."/>
        </authorList>
    </citation>
    <scope>NUCLEOTIDE SEQUENCE [LARGE SCALE GENOMIC DNA]</scope>
    <source>
        <strain evidence="2">NBRC 102146</strain>
    </source>
</reference>
<keyword evidence="2" id="KW-1185">Reference proteome</keyword>
<protein>
    <submittedName>
        <fullName evidence="1">Uncharacterized protein</fullName>
    </submittedName>
</protein>
<evidence type="ECO:0000313" key="1">
    <source>
        <dbReference type="EMBL" id="GLR46529.1"/>
    </source>
</evidence>
<dbReference type="RefSeq" id="WP_029941488.1">
    <property type="nucleotide sequence ID" value="NZ_BSOO01000002.1"/>
</dbReference>
<name>A0ABQ5Z1A9_9SPHN</name>